<dbReference type="AlphaFoldDB" id="A0A2M3ZXF8"/>
<accession>A0A2M3ZXF8</accession>
<sequence length="66" mass="7467">MLGSTRKYATQNVDFYTLLLLLHTTITTNPAVPCVVRPASRRRNRSSPPLYAKRRTKSNPCMPPAH</sequence>
<name>A0A2M3ZXF8_9DIPT</name>
<dbReference type="EMBL" id="GGFM01012440">
    <property type="protein sequence ID" value="MBW33191.1"/>
    <property type="molecule type" value="Transcribed_RNA"/>
</dbReference>
<evidence type="ECO:0000256" key="1">
    <source>
        <dbReference type="SAM" id="MobiDB-lite"/>
    </source>
</evidence>
<evidence type="ECO:0000256" key="2">
    <source>
        <dbReference type="SAM" id="Phobius"/>
    </source>
</evidence>
<proteinExistence type="predicted"/>
<feature type="region of interest" description="Disordered" evidence="1">
    <location>
        <begin position="37"/>
        <end position="66"/>
    </location>
</feature>
<reference evidence="3" key="1">
    <citation type="submission" date="2018-01" db="EMBL/GenBank/DDBJ databases">
        <title>An insight into the sialome of Amazonian anophelines.</title>
        <authorList>
            <person name="Ribeiro J.M."/>
            <person name="Scarpassa V."/>
            <person name="Calvo E."/>
        </authorList>
    </citation>
    <scope>NUCLEOTIDE SEQUENCE</scope>
    <source>
        <tissue evidence="3">Salivary glands</tissue>
    </source>
</reference>
<keyword evidence="2" id="KW-0812">Transmembrane</keyword>
<protein>
    <submittedName>
        <fullName evidence="3">Putative secreted peptide</fullName>
    </submittedName>
</protein>
<organism evidence="3">
    <name type="scientific">Anopheles braziliensis</name>
    <dbReference type="NCBI Taxonomy" id="58242"/>
    <lineage>
        <taxon>Eukaryota</taxon>
        <taxon>Metazoa</taxon>
        <taxon>Ecdysozoa</taxon>
        <taxon>Arthropoda</taxon>
        <taxon>Hexapoda</taxon>
        <taxon>Insecta</taxon>
        <taxon>Pterygota</taxon>
        <taxon>Neoptera</taxon>
        <taxon>Endopterygota</taxon>
        <taxon>Diptera</taxon>
        <taxon>Nematocera</taxon>
        <taxon>Culicoidea</taxon>
        <taxon>Culicidae</taxon>
        <taxon>Anophelinae</taxon>
        <taxon>Anopheles</taxon>
    </lineage>
</organism>
<evidence type="ECO:0000313" key="3">
    <source>
        <dbReference type="EMBL" id="MBW33191.1"/>
    </source>
</evidence>
<keyword evidence="2" id="KW-0472">Membrane</keyword>
<feature type="transmembrane region" description="Helical" evidence="2">
    <location>
        <begin position="15"/>
        <end position="36"/>
    </location>
</feature>
<keyword evidence="2" id="KW-1133">Transmembrane helix</keyword>